<evidence type="ECO:0000313" key="1">
    <source>
        <dbReference type="EMBL" id="DAG04853.1"/>
    </source>
</evidence>
<protein>
    <submittedName>
        <fullName evidence="1">Uncharacterized protein</fullName>
    </submittedName>
</protein>
<dbReference type="EMBL" id="BK016245">
    <property type="protein sequence ID" value="DAG04853.1"/>
    <property type="molecule type" value="Genomic_DNA"/>
</dbReference>
<organism evidence="1">
    <name type="scientific">Siphoviridae sp. ctGa111</name>
    <dbReference type="NCBI Taxonomy" id="2825413"/>
    <lineage>
        <taxon>Viruses</taxon>
        <taxon>Duplodnaviria</taxon>
        <taxon>Heunggongvirae</taxon>
        <taxon>Uroviricota</taxon>
        <taxon>Caudoviricetes</taxon>
    </lineage>
</organism>
<name>A0A8S5VDQ3_9CAUD</name>
<reference evidence="1" key="1">
    <citation type="journal article" date="2021" name="Proc. Natl. Acad. Sci. U.S.A.">
        <title>A Catalog of Tens of Thousands of Viruses from Human Metagenomes Reveals Hidden Associations with Chronic Diseases.</title>
        <authorList>
            <person name="Tisza M.J."/>
            <person name="Buck C.B."/>
        </authorList>
    </citation>
    <scope>NUCLEOTIDE SEQUENCE</scope>
    <source>
        <strain evidence="1">CtGa111</strain>
    </source>
</reference>
<proteinExistence type="predicted"/>
<accession>A0A8S5VDQ3</accession>
<sequence length="84" mass="9863">MNLSKKTIKHILRILNDKCEECPVLGLSTRNYIVKNKRPNKAHTVFFNERRGTFLELKTVNSDKKFKICFETTDVHSPEQLKDL</sequence>